<proteinExistence type="predicted"/>
<dbReference type="InterPro" id="IPR003879">
    <property type="entry name" value="Butyrophylin_SPRY"/>
</dbReference>
<accession>A0A3Q3KCF6</accession>
<keyword evidence="2" id="KW-0863">Zinc-finger</keyword>
<reference evidence="5" key="1">
    <citation type="submission" date="2025-08" db="UniProtKB">
        <authorList>
            <consortium name="Ensembl"/>
        </authorList>
    </citation>
    <scope>IDENTIFICATION</scope>
</reference>
<dbReference type="InterPro" id="IPR043136">
    <property type="entry name" value="B30.2/SPRY_sf"/>
</dbReference>
<dbReference type="AlphaFoldDB" id="A0A3Q3KCF6"/>
<keyword evidence="6" id="KW-1185">Reference proteome</keyword>
<feature type="domain" description="B30.2/SPRY" evidence="4">
    <location>
        <begin position="16"/>
        <end position="208"/>
    </location>
</feature>
<evidence type="ECO:0000256" key="2">
    <source>
        <dbReference type="ARBA" id="ARBA00022771"/>
    </source>
</evidence>
<dbReference type="InterPro" id="IPR003877">
    <property type="entry name" value="SPRY_dom"/>
</dbReference>
<dbReference type="InterPro" id="IPR006574">
    <property type="entry name" value="PRY"/>
</dbReference>
<dbReference type="GO" id="GO:0005737">
    <property type="term" value="C:cytoplasm"/>
    <property type="evidence" value="ECO:0007669"/>
    <property type="project" value="UniProtKB-ARBA"/>
</dbReference>
<name>A0A3Q3KCF6_MONAL</name>
<dbReference type="SMART" id="SM00589">
    <property type="entry name" value="PRY"/>
    <property type="match status" value="1"/>
</dbReference>
<keyword evidence="1" id="KW-0479">Metal-binding</keyword>
<dbReference type="Gene3D" id="2.60.120.920">
    <property type="match status" value="1"/>
</dbReference>
<protein>
    <recommendedName>
        <fullName evidence="4">B30.2/SPRY domain-containing protein</fullName>
    </recommendedName>
</protein>
<organism evidence="5 6">
    <name type="scientific">Monopterus albus</name>
    <name type="common">Swamp eel</name>
    <dbReference type="NCBI Taxonomy" id="43700"/>
    <lineage>
        <taxon>Eukaryota</taxon>
        <taxon>Metazoa</taxon>
        <taxon>Chordata</taxon>
        <taxon>Craniata</taxon>
        <taxon>Vertebrata</taxon>
        <taxon>Euteleostomi</taxon>
        <taxon>Actinopterygii</taxon>
        <taxon>Neopterygii</taxon>
        <taxon>Teleostei</taxon>
        <taxon>Neoteleostei</taxon>
        <taxon>Acanthomorphata</taxon>
        <taxon>Anabantaria</taxon>
        <taxon>Synbranchiformes</taxon>
        <taxon>Synbranchidae</taxon>
        <taxon>Monopterus</taxon>
    </lineage>
</organism>
<dbReference type="Proteomes" id="UP000261600">
    <property type="component" value="Unplaced"/>
</dbReference>
<dbReference type="PANTHER" id="PTHR25465:SF14">
    <property type="entry name" value="E3 UBIQUITIN-PROTEIN LIGASE TRIM65"/>
    <property type="match status" value="1"/>
</dbReference>
<reference evidence="5" key="2">
    <citation type="submission" date="2025-09" db="UniProtKB">
        <authorList>
            <consortium name="Ensembl"/>
        </authorList>
    </citation>
    <scope>IDENTIFICATION</scope>
</reference>
<dbReference type="PROSITE" id="PS50188">
    <property type="entry name" value="B302_SPRY"/>
    <property type="match status" value="1"/>
</dbReference>
<keyword evidence="3" id="KW-0862">Zinc</keyword>
<evidence type="ECO:0000313" key="5">
    <source>
        <dbReference type="Ensembl" id="ENSMALP00000027056.1"/>
    </source>
</evidence>
<evidence type="ECO:0000313" key="6">
    <source>
        <dbReference type="Proteomes" id="UP000261600"/>
    </source>
</evidence>
<dbReference type="STRING" id="43700.ENSMALP00000027056"/>
<dbReference type="PRINTS" id="PR01407">
    <property type="entry name" value="BUTYPHLNCDUF"/>
</dbReference>
<dbReference type="PANTHER" id="PTHR25465">
    <property type="entry name" value="B-BOX DOMAIN CONTAINING"/>
    <property type="match status" value="1"/>
</dbReference>
<dbReference type="InterPro" id="IPR051051">
    <property type="entry name" value="E3_ubiq-ligase_TRIM/RNF"/>
</dbReference>
<evidence type="ECO:0000259" key="4">
    <source>
        <dbReference type="PROSITE" id="PS50188"/>
    </source>
</evidence>
<dbReference type="CDD" id="cd16040">
    <property type="entry name" value="SPRY_PRY_SNTX"/>
    <property type="match status" value="1"/>
</dbReference>
<dbReference type="InterPro" id="IPR013320">
    <property type="entry name" value="ConA-like_dom_sf"/>
</dbReference>
<dbReference type="Pfam" id="PF00622">
    <property type="entry name" value="SPRY"/>
    <property type="match status" value="1"/>
</dbReference>
<dbReference type="InterPro" id="IPR001870">
    <property type="entry name" value="B30.2/SPRY"/>
</dbReference>
<dbReference type="GO" id="GO:0008270">
    <property type="term" value="F:zinc ion binding"/>
    <property type="evidence" value="ECO:0007669"/>
    <property type="project" value="UniProtKB-KW"/>
</dbReference>
<evidence type="ECO:0000256" key="3">
    <source>
        <dbReference type="ARBA" id="ARBA00022833"/>
    </source>
</evidence>
<dbReference type="Pfam" id="PF13765">
    <property type="entry name" value="PRY"/>
    <property type="match status" value="1"/>
</dbReference>
<dbReference type="Ensembl" id="ENSMALT00000027558.1">
    <property type="protein sequence ID" value="ENSMALP00000027056.1"/>
    <property type="gene ID" value="ENSMALG00000018778.1"/>
</dbReference>
<evidence type="ECO:0000256" key="1">
    <source>
        <dbReference type="ARBA" id="ARBA00022723"/>
    </source>
</evidence>
<sequence length="208" mass="23583">MQSTSNYKPIPVLPPLVTENSCLYADWFSLSDACELTLDPNTAHRVLILSDGNRRVTRGSEEQPYPVHSERFDGCYQVLCKKGLTGRCYWEVEWDGRILVAVTYRGISRSGEGADCCLGQNEKSWILECHNDGYGILHNNTGLTPWYHPTDSTRIAVYLDWPAGTLSFYRVSSDTPTDTLTHLHTFYSRFTEPLYPGFWIGLECSLSL</sequence>
<dbReference type="SMART" id="SM00449">
    <property type="entry name" value="SPRY"/>
    <property type="match status" value="1"/>
</dbReference>
<dbReference type="SUPFAM" id="SSF49899">
    <property type="entry name" value="Concanavalin A-like lectins/glucanases"/>
    <property type="match status" value="1"/>
</dbReference>